<dbReference type="Proteomes" id="UP000030746">
    <property type="component" value="Unassembled WGS sequence"/>
</dbReference>
<dbReference type="PROSITE" id="PS50195">
    <property type="entry name" value="PX"/>
    <property type="match status" value="1"/>
</dbReference>
<keyword evidence="6" id="KW-0967">Endosome</keyword>
<dbReference type="GO" id="GO:0006886">
    <property type="term" value="P:intracellular protein transport"/>
    <property type="evidence" value="ECO:0007669"/>
    <property type="project" value="InterPro"/>
</dbReference>
<dbReference type="PANTHER" id="PTHR46209">
    <property type="entry name" value="PX DOMAIN-CONTAINING PROTEIN"/>
    <property type="match status" value="1"/>
</dbReference>
<keyword evidence="4" id="KW-0813">Transport</keyword>
<dbReference type="OrthoDB" id="5227681at2759"/>
<dbReference type="STRING" id="225164.V4B4Y6"/>
<dbReference type="SUPFAM" id="SSF64268">
    <property type="entry name" value="PX domain"/>
    <property type="match status" value="1"/>
</dbReference>
<feature type="compositionally biased region" description="Polar residues" evidence="11">
    <location>
        <begin position="226"/>
        <end position="242"/>
    </location>
</feature>
<evidence type="ECO:0000256" key="10">
    <source>
        <dbReference type="ARBA" id="ARBA00029433"/>
    </source>
</evidence>
<evidence type="ECO:0000256" key="1">
    <source>
        <dbReference type="ARBA" id="ARBA00004177"/>
    </source>
</evidence>
<sequence length="272" mass="31676">MGIPREYHDPHHLNKVMLPVIRVLNPRTHNTWDEGRYTTYDITIQTKHQAYHLERSVTGRRYSEFTWLKKTLKTHHPSIKPQQFPPKKFFANKFDRCFLEERRKDLEDYLNRVQTECLYLSDVSYHLFVQTDLTTEDIDNYLQGRISDEQINQVWAAGGSNLIHFKKSGYLPSSSSCPDNLYSYGETTQTKENNNDLPPSYSNVMNSSTENSSDNSCETSPEVLPNLNQPKTFNKSRRSSLPAQSMYQRLRFKQLSGGSSFSINSQEENEDE</sequence>
<dbReference type="EMBL" id="KB203660">
    <property type="protein sequence ID" value="ESO83504.1"/>
    <property type="molecule type" value="Genomic_DNA"/>
</dbReference>
<name>V4B4Y6_LOTGI</name>
<dbReference type="GeneID" id="20245752"/>
<dbReference type="GO" id="GO:0016050">
    <property type="term" value="P:vesicle organization"/>
    <property type="evidence" value="ECO:0007669"/>
    <property type="project" value="TreeGrafter"/>
</dbReference>
<dbReference type="InterPro" id="IPR036871">
    <property type="entry name" value="PX_dom_sf"/>
</dbReference>
<organism evidence="13 14">
    <name type="scientific">Lottia gigantea</name>
    <name type="common">Giant owl limpet</name>
    <dbReference type="NCBI Taxonomy" id="225164"/>
    <lineage>
        <taxon>Eukaryota</taxon>
        <taxon>Metazoa</taxon>
        <taxon>Spiralia</taxon>
        <taxon>Lophotrochozoa</taxon>
        <taxon>Mollusca</taxon>
        <taxon>Gastropoda</taxon>
        <taxon>Patellogastropoda</taxon>
        <taxon>Lottioidea</taxon>
        <taxon>Lottiidae</taxon>
        <taxon>Lottia</taxon>
    </lineage>
</organism>
<evidence type="ECO:0000313" key="14">
    <source>
        <dbReference type="Proteomes" id="UP000030746"/>
    </source>
</evidence>
<evidence type="ECO:0000256" key="11">
    <source>
        <dbReference type="SAM" id="MobiDB-lite"/>
    </source>
</evidence>
<dbReference type="OMA" id="SMLMVQL"/>
<gene>
    <name evidence="13" type="ORF">LOTGIDRAFT_204779</name>
</gene>
<feature type="region of interest" description="Disordered" evidence="11">
    <location>
        <begin position="189"/>
        <end position="242"/>
    </location>
</feature>
<evidence type="ECO:0000256" key="8">
    <source>
        <dbReference type="ARBA" id="ARBA00023121"/>
    </source>
</evidence>
<dbReference type="InterPro" id="IPR001683">
    <property type="entry name" value="PX_dom"/>
</dbReference>
<evidence type="ECO:0000259" key="12">
    <source>
        <dbReference type="PROSITE" id="PS50195"/>
    </source>
</evidence>
<dbReference type="Pfam" id="PF00787">
    <property type="entry name" value="PX"/>
    <property type="match status" value="1"/>
</dbReference>
<keyword evidence="7" id="KW-0653">Protein transport</keyword>
<dbReference type="AlphaFoldDB" id="V4B4Y6"/>
<feature type="domain" description="PX" evidence="12">
    <location>
        <begin position="18"/>
        <end position="135"/>
    </location>
</feature>
<evidence type="ECO:0000256" key="6">
    <source>
        <dbReference type="ARBA" id="ARBA00022753"/>
    </source>
</evidence>
<evidence type="ECO:0000256" key="3">
    <source>
        <dbReference type="ARBA" id="ARBA00010883"/>
    </source>
</evidence>
<accession>V4B4Y6</accession>
<dbReference type="Gene3D" id="3.30.1520.10">
    <property type="entry name" value="Phox-like domain"/>
    <property type="match status" value="1"/>
</dbReference>
<comment type="subcellular location">
    <subcellularLocation>
        <location evidence="2">Cytoplasm</location>
    </subcellularLocation>
    <subcellularLocation>
        <location evidence="10">Endomembrane system</location>
        <topology evidence="10">Peripheral membrane protein</topology>
        <orientation evidence="10">Cytoplasmic side</orientation>
    </subcellularLocation>
    <subcellularLocation>
        <location evidence="1">Endosome</location>
    </subcellularLocation>
</comment>
<dbReference type="InterPro" id="IPR043544">
    <property type="entry name" value="SNX10/11"/>
</dbReference>
<comment type="similarity">
    <text evidence="3">Belongs to the sorting nexin family.</text>
</comment>
<dbReference type="RefSeq" id="XP_009065761.1">
    <property type="nucleotide sequence ID" value="XM_009067513.1"/>
</dbReference>
<protein>
    <recommendedName>
        <fullName evidence="12">PX domain-containing protein</fullName>
    </recommendedName>
</protein>
<evidence type="ECO:0000256" key="7">
    <source>
        <dbReference type="ARBA" id="ARBA00022927"/>
    </source>
</evidence>
<evidence type="ECO:0000313" key="13">
    <source>
        <dbReference type="EMBL" id="ESO83504.1"/>
    </source>
</evidence>
<dbReference type="GO" id="GO:0005768">
    <property type="term" value="C:endosome"/>
    <property type="evidence" value="ECO:0007669"/>
    <property type="project" value="UniProtKB-SubCell"/>
</dbReference>
<dbReference type="SMART" id="SM00312">
    <property type="entry name" value="PX"/>
    <property type="match status" value="1"/>
</dbReference>
<reference evidence="13 14" key="1">
    <citation type="journal article" date="2013" name="Nature">
        <title>Insights into bilaterian evolution from three spiralian genomes.</title>
        <authorList>
            <person name="Simakov O."/>
            <person name="Marletaz F."/>
            <person name="Cho S.J."/>
            <person name="Edsinger-Gonzales E."/>
            <person name="Havlak P."/>
            <person name="Hellsten U."/>
            <person name="Kuo D.H."/>
            <person name="Larsson T."/>
            <person name="Lv J."/>
            <person name="Arendt D."/>
            <person name="Savage R."/>
            <person name="Osoegawa K."/>
            <person name="de Jong P."/>
            <person name="Grimwood J."/>
            <person name="Chapman J.A."/>
            <person name="Shapiro H."/>
            <person name="Aerts A."/>
            <person name="Otillar R.P."/>
            <person name="Terry A.Y."/>
            <person name="Boore J.L."/>
            <person name="Grigoriev I.V."/>
            <person name="Lindberg D.R."/>
            <person name="Seaver E.C."/>
            <person name="Weisblat D.A."/>
            <person name="Putnam N.H."/>
            <person name="Rokhsar D.S."/>
        </authorList>
    </citation>
    <scope>NUCLEOTIDE SEQUENCE [LARGE SCALE GENOMIC DNA]</scope>
</reference>
<dbReference type="CTD" id="20245752"/>
<evidence type="ECO:0000256" key="5">
    <source>
        <dbReference type="ARBA" id="ARBA00022490"/>
    </source>
</evidence>
<keyword evidence="9" id="KW-0472">Membrane</keyword>
<dbReference type="KEGG" id="lgi:LOTGIDRAFT_204779"/>
<dbReference type="PANTHER" id="PTHR46209:SF3">
    <property type="entry name" value="PX DOMAIN-CONTAINING PROTEIN"/>
    <property type="match status" value="1"/>
</dbReference>
<dbReference type="GO" id="GO:1901981">
    <property type="term" value="F:phosphatidylinositol phosphate binding"/>
    <property type="evidence" value="ECO:0007669"/>
    <property type="project" value="TreeGrafter"/>
</dbReference>
<keyword evidence="5" id="KW-0963">Cytoplasm</keyword>
<evidence type="ECO:0000256" key="4">
    <source>
        <dbReference type="ARBA" id="ARBA00022448"/>
    </source>
</evidence>
<proteinExistence type="inferred from homology"/>
<evidence type="ECO:0000256" key="9">
    <source>
        <dbReference type="ARBA" id="ARBA00023136"/>
    </source>
</evidence>
<dbReference type="HOGENOM" id="CLU_1024100_0_0_1"/>
<keyword evidence="14" id="KW-1185">Reference proteome</keyword>
<keyword evidence="8" id="KW-0446">Lipid-binding</keyword>
<feature type="compositionally biased region" description="Polar residues" evidence="11">
    <location>
        <begin position="189"/>
        <end position="219"/>
    </location>
</feature>
<evidence type="ECO:0000256" key="2">
    <source>
        <dbReference type="ARBA" id="ARBA00004496"/>
    </source>
</evidence>